<protein>
    <submittedName>
        <fullName evidence="2">Uncharacterized protein</fullName>
    </submittedName>
</protein>
<feature type="region of interest" description="Disordered" evidence="1">
    <location>
        <begin position="83"/>
        <end position="118"/>
    </location>
</feature>
<dbReference type="AlphaFoldDB" id="A0A1J4PYR4"/>
<dbReference type="Proteomes" id="UP000034838">
    <property type="component" value="Unassembled WGS sequence"/>
</dbReference>
<proteinExistence type="predicted"/>
<evidence type="ECO:0000256" key="1">
    <source>
        <dbReference type="SAM" id="MobiDB-lite"/>
    </source>
</evidence>
<evidence type="ECO:0000313" key="2">
    <source>
        <dbReference type="EMBL" id="OIK24960.1"/>
    </source>
</evidence>
<name>A0A1J4PYR4_9ACTN</name>
<organism evidence="2 3">
    <name type="scientific">Streptomyces malaysiense</name>
    <dbReference type="NCBI Taxonomy" id="1428626"/>
    <lineage>
        <taxon>Bacteria</taxon>
        <taxon>Bacillati</taxon>
        <taxon>Actinomycetota</taxon>
        <taxon>Actinomycetes</taxon>
        <taxon>Kitasatosporales</taxon>
        <taxon>Streptomycetaceae</taxon>
        <taxon>Streptomyces</taxon>
    </lineage>
</organism>
<feature type="compositionally biased region" description="Basic residues" evidence="1">
    <location>
        <begin position="97"/>
        <end position="118"/>
    </location>
</feature>
<sequence length="118" mass="12374">MAAGSAGSFVTWYAFAVHGFPDTVLAERVFIPVGGAGDGPGGGRSCSRTRCRWWRPRGRGSAPLQDPGTPTSVKALALAGAGAVSGPALPKRAPRETRRRSRLRGKTSRGAIGRKRCE</sequence>
<reference evidence="2" key="1">
    <citation type="submission" date="2016-10" db="EMBL/GenBank/DDBJ databases">
        <title>Genome sequence of Streptomyces malaysiense MUSC 136.</title>
        <authorList>
            <person name="Lee L.-H."/>
            <person name="Ser H.-L."/>
        </authorList>
    </citation>
    <scope>NUCLEOTIDE SEQUENCE [LARGE SCALE GENOMIC DNA]</scope>
    <source>
        <strain evidence="2">MUSC 136</strain>
    </source>
</reference>
<keyword evidence="3" id="KW-1185">Reference proteome</keyword>
<comment type="caution">
    <text evidence="2">The sequence shown here is derived from an EMBL/GenBank/DDBJ whole genome shotgun (WGS) entry which is preliminary data.</text>
</comment>
<accession>A0A1J4PYR4</accession>
<gene>
    <name evidence="2" type="ORF">VT52_023645</name>
</gene>
<evidence type="ECO:0000313" key="3">
    <source>
        <dbReference type="Proteomes" id="UP000034838"/>
    </source>
</evidence>
<dbReference type="EMBL" id="LBDA02000056">
    <property type="protein sequence ID" value="OIK24960.1"/>
    <property type="molecule type" value="Genomic_DNA"/>
</dbReference>